<accession>A0A5M4FIM6</accession>
<dbReference type="InterPro" id="IPR012908">
    <property type="entry name" value="PGAP1-ab_dom-like"/>
</dbReference>
<dbReference type="GO" id="GO:0016788">
    <property type="term" value="F:hydrolase activity, acting on ester bonds"/>
    <property type="evidence" value="ECO:0007669"/>
    <property type="project" value="InterPro"/>
</dbReference>
<evidence type="ECO:0000259" key="1">
    <source>
        <dbReference type="Pfam" id="PF07819"/>
    </source>
</evidence>
<keyword evidence="2" id="KW-0378">Hydrolase</keyword>
<dbReference type="Gene3D" id="3.40.50.1820">
    <property type="entry name" value="alpha/beta hydrolase"/>
    <property type="match status" value="1"/>
</dbReference>
<keyword evidence="3" id="KW-1185">Reference proteome</keyword>
<feature type="domain" description="GPI inositol-deacylase PGAP1-like alpha/beta" evidence="1">
    <location>
        <begin position="163"/>
        <end position="328"/>
    </location>
</feature>
<evidence type="ECO:0000313" key="3">
    <source>
        <dbReference type="Proteomes" id="UP000380867"/>
    </source>
</evidence>
<protein>
    <submittedName>
        <fullName evidence="2">Alpha/beta hydrolase</fullName>
    </submittedName>
</protein>
<comment type="caution">
    <text evidence="2">The sequence shown here is derived from an EMBL/GenBank/DDBJ whole genome shotgun (WGS) entry which is preliminary data.</text>
</comment>
<name>A0A5M4FIM6_9ACTN</name>
<dbReference type="Proteomes" id="UP000380867">
    <property type="component" value="Unassembled WGS sequence"/>
</dbReference>
<sequence>MTPRVGVHFRFGYRQYVLMPDEPARTTDVAALALDYSDRLIVGTVRDLHSAVTKRMFKATRVVGGHVPESLHDAVVTSVYGAISGVLRVSSGSVRALATRGVGRPIEDTRRGRLVVAAVNGLIGDELRMLDDPQAITMAIRHEGQDVPATSWPLAEAFREGTSHPVVFLHGLCENDESWANGAKVHGTTYAERILAETDGTPVMIRYNTGLHISENGKHLDALLQQVVESWPVPVTRITLIGHSMGGLVARAATNHATAAGQTWQHLVRDVVCLGTPHAGANLEKVAHLGSRLLRFWPESAPFSSILESRSAGIVDLRHGYITKDEWEGQDLSGQWGLDRIAAAPLPHAEYHFVAATLGASQRHPLSAVLGDLLVHFSSATGVGRAGPIVDGATFEYLPSAHHFALLNHPRVGDWLVEWLNSRTRNVRALPAAPRRA</sequence>
<gene>
    <name evidence="2" type="ORF">ESP70_004620</name>
</gene>
<dbReference type="OrthoDB" id="8871309at2"/>
<dbReference type="AlphaFoldDB" id="A0A5M4FIM6"/>
<dbReference type="InterPro" id="IPR029058">
    <property type="entry name" value="AB_hydrolase_fold"/>
</dbReference>
<dbReference type="PANTHER" id="PTHR37946:SF1">
    <property type="entry name" value="SLL1969 PROTEIN"/>
    <property type="match status" value="1"/>
</dbReference>
<proteinExistence type="predicted"/>
<dbReference type="EMBL" id="SDPQ02000001">
    <property type="protein sequence ID" value="KAA1400036.1"/>
    <property type="molecule type" value="Genomic_DNA"/>
</dbReference>
<dbReference type="SUPFAM" id="SSF53474">
    <property type="entry name" value="alpha/beta-Hydrolases"/>
    <property type="match status" value="1"/>
</dbReference>
<organism evidence="2 3">
    <name type="scientific">Aeromicrobium ginsengisoli</name>
    <dbReference type="NCBI Taxonomy" id="363867"/>
    <lineage>
        <taxon>Bacteria</taxon>
        <taxon>Bacillati</taxon>
        <taxon>Actinomycetota</taxon>
        <taxon>Actinomycetes</taxon>
        <taxon>Propionibacteriales</taxon>
        <taxon>Nocardioidaceae</taxon>
        <taxon>Aeromicrobium</taxon>
    </lineage>
</organism>
<dbReference type="Pfam" id="PF07819">
    <property type="entry name" value="PGAP1"/>
    <property type="match status" value="1"/>
</dbReference>
<evidence type="ECO:0000313" key="2">
    <source>
        <dbReference type="EMBL" id="KAA1400036.1"/>
    </source>
</evidence>
<reference evidence="2" key="1">
    <citation type="submission" date="2019-09" db="EMBL/GenBank/DDBJ databases">
        <authorList>
            <person name="Li J."/>
        </authorList>
    </citation>
    <scope>NUCLEOTIDE SEQUENCE [LARGE SCALE GENOMIC DNA]</scope>
    <source>
        <strain evidence="2">JCM 14732</strain>
    </source>
</reference>
<dbReference type="PANTHER" id="PTHR37946">
    <property type="entry name" value="SLL1969 PROTEIN"/>
    <property type="match status" value="1"/>
</dbReference>